<protein>
    <submittedName>
        <fullName evidence="2">Pre-mRNA-splicing factor ISY1-like</fullName>
    </submittedName>
</protein>
<dbReference type="Proteomes" id="UP000515146">
    <property type="component" value="Unplaced"/>
</dbReference>
<accession>A0A6P6YB48</accession>
<dbReference type="Pfam" id="PF06246">
    <property type="entry name" value="Isy1"/>
    <property type="match status" value="1"/>
</dbReference>
<name>A0A6P6YB48_DERPT</name>
<dbReference type="SUPFAM" id="SSF140102">
    <property type="entry name" value="ISY1 domain-like"/>
    <property type="match status" value="1"/>
</dbReference>
<dbReference type="GO" id="GO:0000350">
    <property type="term" value="P:generation of catalytic spliceosome for second transesterification step"/>
    <property type="evidence" value="ECO:0007669"/>
    <property type="project" value="InterPro"/>
</dbReference>
<dbReference type="InterPro" id="IPR037200">
    <property type="entry name" value="Isy1_sf"/>
</dbReference>
<keyword evidence="1" id="KW-1185">Reference proteome</keyword>
<evidence type="ECO:0000313" key="1">
    <source>
        <dbReference type="Proteomes" id="UP000515146"/>
    </source>
</evidence>
<dbReference type="KEGG" id="dpte:113796156"/>
<gene>
    <name evidence="2" type="primary">LOC113796156</name>
</gene>
<reference evidence="2" key="1">
    <citation type="submission" date="2025-08" db="UniProtKB">
        <authorList>
            <consortium name="RefSeq"/>
        </authorList>
    </citation>
    <scope>IDENTIFICATION</scope>
    <source>
        <strain evidence="2">Airmid</strain>
    </source>
</reference>
<dbReference type="InterPro" id="IPR009360">
    <property type="entry name" value="Isy1"/>
</dbReference>
<proteinExistence type="predicted"/>
<sequence length="158" mass="18458">MARNSERALLILNRWHTMRHVIQGGETLQIPNDPRSVYKLDLAEAYRNKISRDLITHLIKIQDTSLSEKELWSKRIKELGGVYVKYYNPLENDFVIAKDGTHWYGASKFLPRVEIDESHETNEREEIDLDTLAKNVNEDYFGANDFLYFPDLSTLPKS</sequence>
<dbReference type="RefSeq" id="XP_027202196.1">
    <property type="nucleotide sequence ID" value="XM_027346395.1"/>
</dbReference>
<evidence type="ECO:0000313" key="2">
    <source>
        <dbReference type="RefSeq" id="XP_027202196.1"/>
    </source>
</evidence>
<dbReference type="InParanoid" id="A0A6P6YB48"/>
<dbReference type="PANTHER" id="PTHR13021">
    <property type="entry name" value="PRE-MRNA-SPLICING FACTOR ISY1"/>
    <property type="match status" value="1"/>
</dbReference>
<organism evidence="1 2">
    <name type="scientific">Dermatophagoides pteronyssinus</name>
    <name type="common">European house dust mite</name>
    <dbReference type="NCBI Taxonomy" id="6956"/>
    <lineage>
        <taxon>Eukaryota</taxon>
        <taxon>Metazoa</taxon>
        <taxon>Ecdysozoa</taxon>
        <taxon>Arthropoda</taxon>
        <taxon>Chelicerata</taxon>
        <taxon>Arachnida</taxon>
        <taxon>Acari</taxon>
        <taxon>Acariformes</taxon>
        <taxon>Sarcoptiformes</taxon>
        <taxon>Astigmata</taxon>
        <taxon>Psoroptidia</taxon>
        <taxon>Analgoidea</taxon>
        <taxon>Pyroglyphidae</taxon>
        <taxon>Dermatophagoidinae</taxon>
        <taxon>Dermatophagoides</taxon>
    </lineage>
</organism>
<dbReference type="AlphaFoldDB" id="A0A6P6YB48"/>